<sequence length="78" mass="9022">MNDINCIVLFCVWIETIKNLSATERSSFEQIKLAIENDNKGKRLKNMQELANIKRKSNESLPKLATRICHGIYEEGRL</sequence>
<evidence type="ECO:0000313" key="2">
    <source>
        <dbReference type="Proteomes" id="UP000790347"/>
    </source>
</evidence>
<dbReference type="Proteomes" id="UP000790347">
    <property type="component" value="Unassembled WGS sequence"/>
</dbReference>
<accession>A0A922HW09</accession>
<reference evidence="1" key="2">
    <citation type="journal article" date="2022" name="Res Sq">
        <title>Comparative Genomics Reveals Insights into the Divergent Evolution of Astigmatic Mites and Household Pest Adaptations.</title>
        <authorList>
            <person name="Xiong Q."/>
            <person name="Wan A.T.-Y."/>
            <person name="Liu X.-Y."/>
            <person name="Fung C.S.-H."/>
            <person name="Xiao X."/>
            <person name="Malainual N."/>
            <person name="Hou J."/>
            <person name="Wang L."/>
            <person name="Wang M."/>
            <person name="Yang K."/>
            <person name="Cui Y."/>
            <person name="Leung E."/>
            <person name="Nong W."/>
            <person name="Shin S.-K."/>
            <person name="Au S."/>
            <person name="Jeong K.Y."/>
            <person name="Chew F.T."/>
            <person name="Hui J."/>
            <person name="Leung T.F."/>
            <person name="Tungtrongchitr A."/>
            <person name="Zhong N."/>
            <person name="Liu Z."/>
            <person name="Tsui S."/>
        </authorList>
    </citation>
    <scope>NUCLEOTIDE SEQUENCE</scope>
    <source>
        <strain evidence="1">Derf</strain>
        <tissue evidence="1">Whole organism</tissue>
    </source>
</reference>
<dbReference type="EMBL" id="ASGP02000004">
    <property type="protein sequence ID" value="KAH9511967.1"/>
    <property type="molecule type" value="Genomic_DNA"/>
</dbReference>
<name>A0A922HW09_DERFA</name>
<gene>
    <name evidence="1" type="ORF">DERF_010385</name>
</gene>
<protein>
    <submittedName>
        <fullName evidence="1">Uncharacterized protein</fullName>
    </submittedName>
</protein>
<organism evidence="1 2">
    <name type="scientific">Dermatophagoides farinae</name>
    <name type="common">American house dust mite</name>
    <dbReference type="NCBI Taxonomy" id="6954"/>
    <lineage>
        <taxon>Eukaryota</taxon>
        <taxon>Metazoa</taxon>
        <taxon>Ecdysozoa</taxon>
        <taxon>Arthropoda</taxon>
        <taxon>Chelicerata</taxon>
        <taxon>Arachnida</taxon>
        <taxon>Acari</taxon>
        <taxon>Acariformes</taxon>
        <taxon>Sarcoptiformes</taxon>
        <taxon>Astigmata</taxon>
        <taxon>Psoroptidia</taxon>
        <taxon>Analgoidea</taxon>
        <taxon>Pyroglyphidae</taxon>
        <taxon>Dermatophagoidinae</taxon>
        <taxon>Dermatophagoides</taxon>
    </lineage>
</organism>
<dbReference type="AlphaFoldDB" id="A0A922HW09"/>
<reference evidence="1" key="1">
    <citation type="submission" date="2013-05" db="EMBL/GenBank/DDBJ databases">
        <authorList>
            <person name="Yim A.K.Y."/>
            <person name="Chan T.F."/>
            <person name="Ji K.M."/>
            <person name="Liu X.Y."/>
            <person name="Zhou J.W."/>
            <person name="Li R.Q."/>
            <person name="Yang K.Y."/>
            <person name="Li J."/>
            <person name="Li M."/>
            <person name="Law P.T.W."/>
            <person name="Wu Y.L."/>
            <person name="Cai Z.L."/>
            <person name="Qin H."/>
            <person name="Bao Y."/>
            <person name="Leung R.K.K."/>
            <person name="Ng P.K.S."/>
            <person name="Zou J."/>
            <person name="Zhong X.J."/>
            <person name="Ran P.X."/>
            <person name="Zhong N.S."/>
            <person name="Liu Z.G."/>
            <person name="Tsui S.K.W."/>
        </authorList>
    </citation>
    <scope>NUCLEOTIDE SEQUENCE</scope>
    <source>
        <strain evidence="1">Derf</strain>
        <tissue evidence="1">Whole organism</tissue>
    </source>
</reference>
<proteinExistence type="predicted"/>
<comment type="caution">
    <text evidence="1">The sequence shown here is derived from an EMBL/GenBank/DDBJ whole genome shotgun (WGS) entry which is preliminary data.</text>
</comment>
<keyword evidence="2" id="KW-1185">Reference proteome</keyword>
<evidence type="ECO:0000313" key="1">
    <source>
        <dbReference type="EMBL" id="KAH9511967.1"/>
    </source>
</evidence>